<keyword evidence="1" id="KW-0597">Phosphoprotein</keyword>
<proteinExistence type="predicted"/>
<dbReference type="PROSITE" id="PS50110">
    <property type="entry name" value="RESPONSE_REGULATORY"/>
    <property type="match status" value="1"/>
</dbReference>
<evidence type="ECO:0000313" key="4">
    <source>
        <dbReference type="Proteomes" id="UP000601099"/>
    </source>
</evidence>
<gene>
    <name evidence="3" type="ORF">I5L79_22360</name>
</gene>
<evidence type="ECO:0000259" key="2">
    <source>
        <dbReference type="PROSITE" id="PS50110"/>
    </source>
</evidence>
<dbReference type="Pfam" id="PF00072">
    <property type="entry name" value="Response_reg"/>
    <property type="match status" value="1"/>
</dbReference>
<dbReference type="Gene3D" id="3.40.50.2300">
    <property type="match status" value="1"/>
</dbReference>
<evidence type="ECO:0000313" key="3">
    <source>
        <dbReference type="EMBL" id="MBG8556306.1"/>
    </source>
</evidence>
<dbReference type="InterPro" id="IPR011006">
    <property type="entry name" value="CheY-like_superfamily"/>
</dbReference>
<sequence length="141" mass="15431">MPLRSVLLVDDDPTTNYLNRKLLTKMGITAEVLVALNGQEALAAVHNHCQEESPTCPELIFLDVNMPLMNGFEFLDAYRELPPAQQCATVVVMLTTSLHPRDVERAQVLPVSGFLTKPLTADKVNEIIRAHFAAAPGPPAD</sequence>
<comment type="caution">
    <text evidence="3">The sequence shown here is derived from an EMBL/GenBank/DDBJ whole genome shotgun (WGS) entry which is preliminary data.</text>
</comment>
<dbReference type="PANTHER" id="PTHR44520:SF2">
    <property type="entry name" value="RESPONSE REGULATOR RCP1"/>
    <property type="match status" value="1"/>
</dbReference>
<dbReference type="InterPro" id="IPR052893">
    <property type="entry name" value="TCS_response_regulator"/>
</dbReference>
<dbReference type="RefSeq" id="WP_196957324.1">
    <property type="nucleotide sequence ID" value="NZ_JADWYK010000023.1"/>
</dbReference>
<feature type="domain" description="Response regulatory" evidence="2">
    <location>
        <begin position="5"/>
        <end position="132"/>
    </location>
</feature>
<dbReference type="SUPFAM" id="SSF52172">
    <property type="entry name" value="CheY-like"/>
    <property type="match status" value="1"/>
</dbReference>
<dbReference type="EMBL" id="JADWYK010000023">
    <property type="protein sequence ID" value="MBG8556306.1"/>
    <property type="molecule type" value="Genomic_DNA"/>
</dbReference>
<name>A0ABS0L830_9BACT</name>
<accession>A0ABS0L830</accession>
<protein>
    <submittedName>
        <fullName evidence="3">Response regulator</fullName>
    </submittedName>
</protein>
<dbReference type="InterPro" id="IPR001789">
    <property type="entry name" value="Sig_transdc_resp-reg_receiver"/>
</dbReference>
<evidence type="ECO:0000256" key="1">
    <source>
        <dbReference type="PROSITE-ProRule" id="PRU00169"/>
    </source>
</evidence>
<dbReference type="PANTHER" id="PTHR44520">
    <property type="entry name" value="RESPONSE REGULATOR RCP1-RELATED"/>
    <property type="match status" value="1"/>
</dbReference>
<organism evidence="3 4">
    <name type="scientific">Hymenobacter guriensis</name>
    <dbReference type="NCBI Taxonomy" id="2793065"/>
    <lineage>
        <taxon>Bacteria</taxon>
        <taxon>Pseudomonadati</taxon>
        <taxon>Bacteroidota</taxon>
        <taxon>Cytophagia</taxon>
        <taxon>Cytophagales</taxon>
        <taxon>Hymenobacteraceae</taxon>
        <taxon>Hymenobacter</taxon>
    </lineage>
</organism>
<keyword evidence="4" id="KW-1185">Reference proteome</keyword>
<reference evidence="3 4" key="1">
    <citation type="submission" date="2020-11" db="EMBL/GenBank/DDBJ databases">
        <title>Hymenobacter sp.</title>
        <authorList>
            <person name="Kim M.K."/>
        </authorList>
    </citation>
    <scope>NUCLEOTIDE SEQUENCE [LARGE SCALE GENOMIC DNA]</scope>
    <source>
        <strain evidence="3 4">BT594</strain>
    </source>
</reference>
<dbReference type="SMART" id="SM00448">
    <property type="entry name" value="REC"/>
    <property type="match status" value="1"/>
</dbReference>
<feature type="modified residue" description="4-aspartylphosphate" evidence="1">
    <location>
        <position position="63"/>
    </location>
</feature>
<dbReference type="Proteomes" id="UP000601099">
    <property type="component" value="Unassembled WGS sequence"/>
</dbReference>